<proteinExistence type="predicted"/>
<dbReference type="RefSeq" id="WP_155066070.1">
    <property type="nucleotide sequence ID" value="NZ_WMIF01000047.1"/>
</dbReference>
<dbReference type="AlphaFoldDB" id="A0A844H9V4"/>
<feature type="domain" description="Yip1" evidence="6">
    <location>
        <begin position="13"/>
        <end position="183"/>
    </location>
</feature>
<keyword evidence="2 5" id="KW-0812">Transmembrane</keyword>
<feature type="transmembrane region" description="Helical" evidence="5">
    <location>
        <begin position="108"/>
        <end position="130"/>
    </location>
</feature>
<comment type="caution">
    <text evidence="7">The sequence shown here is derived from an EMBL/GenBank/DDBJ whole genome shotgun (WGS) entry which is preliminary data.</text>
</comment>
<reference evidence="7 8" key="1">
    <citation type="submission" date="2019-11" db="EMBL/GenBank/DDBJ databases">
        <authorList>
            <person name="Dong K."/>
        </authorList>
    </citation>
    <scope>NUCLEOTIDE SEQUENCE [LARGE SCALE GENOMIC DNA]</scope>
    <source>
        <strain evidence="7 8">JCM 17370</strain>
    </source>
</reference>
<dbReference type="InterPro" id="IPR006977">
    <property type="entry name" value="Yip1_dom"/>
</dbReference>
<evidence type="ECO:0000256" key="3">
    <source>
        <dbReference type="ARBA" id="ARBA00022989"/>
    </source>
</evidence>
<evidence type="ECO:0000256" key="5">
    <source>
        <dbReference type="SAM" id="Phobius"/>
    </source>
</evidence>
<keyword evidence="3 5" id="KW-1133">Transmembrane helix</keyword>
<evidence type="ECO:0000256" key="1">
    <source>
        <dbReference type="ARBA" id="ARBA00004141"/>
    </source>
</evidence>
<accession>A0A844H9V4</accession>
<feature type="transmembrane region" description="Helical" evidence="5">
    <location>
        <begin position="35"/>
        <end position="56"/>
    </location>
</feature>
<dbReference type="Proteomes" id="UP000442533">
    <property type="component" value="Unassembled WGS sequence"/>
</dbReference>
<evidence type="ECO:0000259" key="6">
    <source>
        <dbReference type="Pfam" id="PF04893"/>
    </source>
</evidence>
<dbReference type="Pfam" id="PF04893">
    <property type="entry name" value="Yip1"/>
    <property type="match status" value="1"/>
</dbReference>
<name>A0A844H9V4_9RHOB</name>
<evidence type="ECO:0000256" key="4">
    <source>
        <dbReference type="ARBA" id="ARBA00023136"/>
    </source>
</evidence>
<keyword evidence="8" id="KW-1185">Reference proteome</keyword>
<feature type="transmembrane region" description="Helical" evidence="5">
    <location>
        <begin position="165"/>
        <end position="190"/>
    </location>
</feature>
<protein>
    <submittedName>
        <fullName evidence="7">YIP1 family protein</fullName>
    </submittedName>
</protein>
<evidence type="ECO:0000256" key="2">
    <source>
        <dbReference type="ARBA" id="ARBA00022692"/>
    </source>
</evidence>
<dbReference type="OrthoDB" id="7688451at2"/>
<dbReference type="EMBL" id="WMIF01000047">
    <property type="protein sequence ID" value="MTH36563.1"/>
    <property type="molecule type" value="Genomic_DNA"/>
</dbReference>
<keyword evidence="4 5" id="KW-0472">Membrane</keyword>
<feature type="transmembrane region" description="Helical" evidence="5">
    <location>
        <begin position="136"/>
        <end position="153"/>
    </location>
</feature>
<gene>
    <name evidence="7" type="ORF">GL279_18420</name>
</gene>
<evidence type="ECO:0000313" key="8">
    <source>
        <dbReference type="Proteomes" id="UP000442533"/>
    </source>
</evidence>
<sequence length="195" mass="20592">MIPAQIGDLVVLTLRDPAAALRVLQGERLPMSVRWMMLGLAVTLSTLLSTLSLLLFPVAPGDAMGELFSVPLTLAWVQFGTIALAALCMTVVGRLFGGRGNFPDALLAIGWIELILVGLQAMQLVLMLLMPASANLMFLIACALFLYLVVAMTKALHGFTSTPKVVVGFVGSLFVLGFVLSLIAAALGILPEVSP</sequence>
<organism evidence="7 8">
    <name type="scientific">Paracoccus limosus</name>
    <dbReference type="NCBI Taxonomy" id="913252"/>
    <lineage>
        <taxon>Bacteria</taxon>
        <taxon>Pseudomonadati</taxon>
        <taxon>Pseudomonadota</taxon>
        <taxon>Alphaproteobacteria</taxon>
        <taxon>Rhodobacterales</taxon>
        <taxon>Paracoccaceae</taxon>
        <taxon>Paracoccus</taxon>
    </lineage>
</organism>
<dbReference type="GO" id="GO:0016020">
    <property type="term" value="C:membrane"/>
    <property type="evidence" value="ECO:0007669"/>
    <property type="project" value="UniProtKB-SubCell"/>
</dbReference>
<feature type="transmembrane region" description="Helical" evidence="5">
    <location>
        <begin position="76"/>
        <end position="96"/>
    </location>
</feature>
<comment type="subcellular location">
    <subcellularLocation>
        <location evidence="1">Membrane</location>
        <topology evidence="1">Multi-pass membrane protein</topology>
    </subcellularLocation>
</comment>
<evidence type="ECO:0000313" key="7">
    <source>
        <dbReference type="EMBL" id="MTH36563.1"/>
    </source>
</evidence>